<evidence type="ECO:0000256" key="2">
    <source>
        <dbReference type="ARBA" id="ARBA00006375"/>
    </source>
</evidence>
<evidence type="ECO:0000256" key="6">
    <source>
        <dbReference type="ARBA" id="ARBA00022989"/>
    </source>
</evidence>
<dbReference type="STRING" id="568069.A0A1J1IPN0"/>
<dbReference type="InterPro" id="IPR052217">
    <property type="entry name" value="Mito/Peroxisomal_Carrier"/>
</dbReference>
<protein>
    <submittedName>
        <fullName evidence="12">CLUMA_CG015405, isoform A</fullName>
    </submittedName>
</protein>
<dbReference type="GO" id="GO:0015230">
    <property type="term" value="F:FAD transmembrane transporter activity"/>
    <property type="evidence" value="ECO:0007669"/>
    <property type="project" value="TreeGrafter"/>
</dbReference>
<keyword evidence="7 9" id="KW-0472">Membrane</keyword>
<feature type="transmembrane region" description="Helical" evidence="11">
    <location>
        <begin position="15"/>
        <end position="40"/>
    </location>
</feature>
<keyword evidence="4 9" id="KW-0812">Transmembrane</keyword>
<reference evidence="12 13" key="1">
    <citation type="submission" date="2015-04" db="EMBL/GenBank/DDBJ databases">
        <authorList>
            <person name="Syromyatnikov M.Y."/>
            <person name="Popov V.N."/>
        </authorList>
    </citation>
    <scope>NUCLEOTIDE SEQUENCE [LARGE SCALE GENOMIC DNA]</scope>
</reference>
<evidence type="ECO:0000313" key="12">
    <source>
        <dbReference type="EMBL" id="CRL02195.1"/>
    </source>
</evidence>
<feature type="repeat" description="Solcar" evidence="9">
    <location>
        <begin position="13"/>
        <end position="100"/>
    </location>
</feature>
<dbReference type="PROSITE" id="PS51257">
    <property type="entry name" value="PROKAR_LIPOPROTEIN"/>
    <property type="match status" value="1"/>
</dbReference>
<dbReference type="Gene3D" id="1.50.40.10">
    <property type="entry name" value="Mitochondrial carrier domain"/>
    <property type="match status" value="1"/>
</dbReference>
<keyword evidence="3 10" id="KW-0813">Transport</keyword>
<dbReference type="GO" id="GO:0080122">
    <property type="term" value="F:AMP transmembrane transporter activity"/>
    <property type="evidence" value="ECO:0007669"/>
    <property type="project" value="TreeGrafter"/>
</dbReference>
<evidence type="ECO:0000256" key="10">
    <source>
        <dbReference type="RuleBase" id="RU000488"/>
    </source>
</evidence>
<dbReference type="Proteomes" id="UP000183832">
    <property type="component" value="Unassembled WGS sequence"/>
</dbReference>
<feature type="repeat" description="Solcar" evidence="9">
    <location>
        <begin position="106"/>
        <end position="193"/>
    </location>
</feature>
<dbReference type="InterPro" id="IPR023395">
    <property type="entry name" value="MCP_dom_sf"/>
</dbReference>
<gene>
    <name evidence="12" type="ORF">CLUMA_CG015405</name>
</gene>
<evidence type="ECO:0000256" key="4">
    <source>
        <dbReference type="ARBA" id="ARBA00022692"/>
    </source>
</evidence>
<dbReference type="FunFam" id="1.50.40.10:FF:000129">
    <property type="entry name" value="Peroxisomal membrane protein"/>
    <property type="match status" value="1"/>
</dbReference>
<evidence type="ECO:0000256" key="9">
    <source>
        <dbReference type="PROSITE-ProRule" id="PRU00282"/>
    </source>
</evidence>
<feature type="transmembrane region" description="Helical" evidence="11">
    <location>
        <begin position="206"/>
        <end position="226"/>
    </location>
</feature>
<dbReference type="PANTHER" id="PTHR45939">
    <property type="entry name" value="PEROXISOMAL MEMBRANE PROTEIN PMP34-RELATED"/>
    <property type="match status" value="1"/>
</dbReference>
<feature type="repeat" description="Solcar" evidence="9">
    <location>
        <begin position="203"/>
        <end position="294"/>
    </location>
</feature>
<keyword evidence="5" id="KW-0677">Repeat</keyword>
<dbReference type="AlphaFoldDB" id="A0A1J1IPN0"/>
<evidence type="ECO:0000256" key="3">
    <source>
        <dbReference type="ARBA" id="ARBA00022448"/>
    </source>
</evidence>
<dbReference type="GO" id="GO:0005778">
    <property type="term" value="C:peroxisomal membrane"/>
    <property type="evidence" value="ECO:0007669"/>
    <property type="project" value="UniProtKB-SubCell"/>
</dbReference>
<feature type="transmembrane region" description="Helical" evidence="11">
    <location>
        <begin position="72"/>
        <end position="92"/>
    </location>
</feature>
<dbReference type="GO" id="GO:0015228">
    <property type="term" value="F:coenzyme A transmembrane transporter activity"/>
    <property type="evidence" value="ECO:0007669"/>
    <property type="project" value="TreeGrafter"/>
</dbReference>
<evidence type="ECO:0000256" key="8">
    <source>
        <dbReference type="ARBA" id="ARBA00023140"/>
    </source>
</evidence>
<dbReference type="PANTHER" id="PTHR45939:SF5">
    <property type="entry name" value="PEROXISOMAL MEMBRANE PROTEIN PMP34"/>
    <property type="match status" value="1"/>
</dbReference>
<evidence type="ECO:0000256" key="11">
    <source>
        <dbReference type="SAM" id="Phobius"/>
    </source>
</evidence>
<dbReference type="GO" id="GO:0051724">
    <property type="term" value="F:NAD transmembrane transporter activity"/>
    <property type="evidence" value="ECO:0007669"/>
    <property type="project" value="TreeGrafter"/>
</dbReference>
<dbReference type="Pfam" id="PF00153">
    <property type="entry name" value="Mito_carr"/>
    <property type="match status" value="3"/>
</dbReference>
<dbReference type="OrthoDB" id="10266426at2759"/>
<keyword evidence="8" id="KW-0576">Peroxisome</keyword>
<evidence type="ECO:0000313" key="13">
    <source>
        <dbReference type="Proteomes" id="UP000183832"/>
    </source>
</evidence>
<dbReference type="GO" id="GO:0005347">
    <property type="term" value="F:ATP transmembrane transporter activity"/>
    <property type="evidence" value="ECO:0007669"/>
    <property type="project" value="TreeGrafter"/>
</dbReference>
<comment type="similarity">
    <text evidence="2 10">Belongs to the mitochondrial carrier (TC 2.A.29) family.</text>
</comment>
<evidence type="ECO:0000256" key="7">
    <source>
        <dbReference type="ARBA" id="ARBA00023136"/>
    </source>
</evidence>
<evidence type="ECO:0000256" key="5">
    <source>
        <dbReference type="ARBA" id="ARBA00022737"/>
    </source>
</evidence>
<dbReference type="SUPFAM" id="SSF103506">
    <property type="entry name" value="Mitochondrial carrier"/>
    <property type="match status" value="1"/>
</dbReference>
<name>A0A1J1IPN0_9DIPT</name>
<sequence>MSLSKGSKGLLSYNLFVHACSGSAASCVALTAAFPFLTILQRKQLDDLKAVKNLNTFQLIEYLVEKEGIGSLYRGLIPVMQSSCISNFVYFYVFHLLKSFRTREDQSAAGDLLLGALAGCVNVLSTTPFWVVNTRLKMQGLNCDLPYKDLISGLKYIARSEGVQKLWSGTTASLMLVVNPAIQFSVYEAIKRYLTKIYGKESPSVLYFFFLGAIAKLVSTFVTYPLQLIQTKMRHGDSDLKKNLPPNAGTLEMVLYIIKSKGIKGLYCGLEAKLWQTVLTAALMFMTYEKIVRFVKVILRATAK</sequence>
<dbReference type="PROSITE" id="PS50920">
    <property type="entry name" value="SOLCAR"/>
    <property type="match status" value="3"/>
</dbReference>
<accession>A0A1J1IPN0</accession>
<dbReference type="InterPro" id="IPR018108">
    <property type="entry name" value="MCP_transmembrane"/>
</dbReference>
<dbReference type="GO" id="GO:0044610">
    <property type="term" value="F:FMN transmembrane transporter activity"/>
    <property type="evidence" value="ECO:0007669"/>
    <property type="project" value="TreeGrafter"/>
</dbReference>
<dbReference type="GO" id="GO:0015217">
    <property type="term" value="F:ADP transmembrane transporter activity"/>
    <property type="evidence" value="ECO:0007669"/>
    <property type="project" value="TreeGrafter"/>
</dbReference>
<evidence type="ECO:0000256" key="1">
    <source>
        <dbReference type="ARBA" id="ARBA00004585"/>
    </source>
</evidence>
<feature type="transmembrane region" description="Helical" evidence="11">
    <location>
        <begin position="112"/>
        <end position="132"/>
    </location>
</feature>
<keyword evidence="6 11" id="KW-1133">Transmembrane helix</keyword>
<keyword evidence="13" id="KW-1185">Reference proteome</keyword>
<proteinExistence type="inferred from homology"/>
<comment type="subcellular location">
    <subcellularLocation>
        <location evidence="1">Peroxisome membrane</location>
        <topology evidence="1">Multi-pass membrane protein</topology>
    </subcellularLocation>
</comment>
<dbReference type="EMBL" id="CVRI01000057">
    <property type="protein sequence ID" value="CRL02195.1"/>
    <property type="molecule type" value="Genomic_DNA"/>
</dbReference>
<organism evidence="12 13">
    <name type="scientific">Clunio marinus</name>
    <dbReference type="NCBI Taxonomy" id="568069"/>
    <lineage>
        <taxon>Eukaryota</taxon>
        <taxon>Metazoa</taxon>
        <taxon>Ecdysozoa</taxon>
        <taxon>Arthropoda</taxon>
        <taxon>Hexapoda</taxon>
        <taxon>Insecta</taxon>
        <taxon>Pterygota</taxon>
        <taxon>Neoptera</taxon>
        <taxon>Endopterygota</taxon>
        <taxon>Diptera</taxon>
        <taxon>Nematocera</taxon>
        <taxon>Chironomoidea</taxon>
        <taxon>Chironomidae</taxon>
        <taxon>Clunio</taxon>
    </lineage>
</organism>